<evidence type="ECO:0000256" key="7">
    <source>
        <dbReference type="ARBA" id="ARBA00022723"/>
    </source>
</evidence>
<evidence type="ECO:0000256" key="14">
    <source>
        <dbReference type="ARBA" id="ARBA00023136"/>
    </source>
</evidence>
<proteinExistence type="inferred from homology"/>
<feature type="compositionally biased region" description="Low complexity" evidence="15">
    <location>
        <begin position="408"/>
        <end position="417"/>
    </location>
</feature>
<dbReference type="GO" id="GO:0006508">
    <property type="term" value="P:proteolysis"/>
    <property type="evidence" value="ECO:0007669"/>
    <property type="project" value="UniProtKB-KW"/>
</dbReference>
<dbReference type="CDD" id="cd19501">
    <property type="entry name" value="RecA-like_FtsH"/>
    <property type="match status" value="1"/>
</dbReference>
<dbReference type="Gene3D" id="1.20.58.760">
    <property type="entry name" value="Peptidase M41"/>
    <property type="match status" value="2"/>
</dbReference>
<protein>
    <recommendedName>
        <fullName evidence="17">AAA+ ATPase domain-containing protein</fullName>
    </recommendedName>
</protein>
<evidence type="ECO:0000256" key="6">
    <source>
        <dbReference type="ARBA" id="ARBA00022670"/>
    </source>
</evidence>
<comment type="cofactor">
    <cofactor evidence="1">
        <name>Zn(2+)</name>
        <dbReference type="ChEBI" id="CHEBI:29105"/>
    </cofactor>
</comment>
<dbReference type="GO" id="GO:0005739">
    <property type="term" value="C:mitochondrion"/>
    <property type="evidence" value="ECO:0007669"/>
    <property type="project" value="UniProtKB-SubCell"/>
</dbReference>
<evidence type="ECO:0000256" key="3">
    <source>
        <dbReference type="ARBA" id="ARBA00004370"/>
    </source>
</evidence>
<feature type="compositionally biased region" description="Low complexity" evidence="15">
    <location>
        <begin position="81"/>
        <end position="94"/>
    </location>
</feature>
<dbReference type="Gene3D" id="1.10.8.60">
    <property type="match status" value="1"/>
</dbReference>
<evidence type="ECO:0000256" key="2">
    <source>
        <dbReference type="ARBA" id="ARBA00004173"/>
    </source>
</evidence>
<evidence type="ECO:0000256" key="4">
    <source>
        <dbReference type="ARBA" id="ARBA00010044"/>
    </source>
</evidence>
<dbReference type="InterPro" id="IPR003593">
    <property type="entry name" value="AAA+_ATPase"/>
</dbReference>
<dbReference type="EMBL" id="FNXT01001214">
    <property type="protein sequence ID" value="SZX74432.1"/>
    <property type="molecule type" value="Genomic_DNA"/>
</dbReference>
<dbReference type="GO" id="GO:0046872">
    <property type="term" value="F:metal ion binding"/>
    <property type="evidence" value="ECO:0007669"/>
    <property type="project" value="UniProtKB-KW"/>
</dbReference>
<name>A0A383WB49_TETOB</name>
<dbReference type="PANTHER" id="PTHR23076:SF97">
    <property type="entry name" value="ATP-DEPENDENT ZINC METALLOPROTEASE YME1L1"/>
    <property type="match status" value="1"/>
</dbReference>
<dbReference type="InterPro" id="IPR003960">
    <property type="entry name" value="ATPase_AAA_CS"/>
</dbReference>
<feature type="region of interest" description="Disordered" evidence="15">
    <location>
        <begin position="917"/>
        <end position="947"/>
    </location>
</feature>
<dbReference type="STRING" id="3088.A0A383WB49"/>
<keyword evidence="7" id="KW-0479">Metal-binding</keyword>
<evidence type="ECO:0000256" key="15">
    <source>
        <dbReference type="SAM" id="MobiDB-lite"/>
    </source>
</evidence>
<dbReference type="SMART" id="SM00382">
    <property type="entry name" value="AAA"/>
    <property type="match status" value="1"/>
</dbReference>
<evidence type="ECO:0000256" key="8">
    <source>
        <dbReference type="ARBA" id="ARBA00022741"/>
    </source>
</evidence>
<comment type="similarity">
    <text evidence="4">In the C-terminal section; belongs to the peptidase M41 family.</text>
</comment>
<accession>A0A383WB49</accession>
<keyword evidence="16" id="KW-1133">Transmembrane helix</keyword>
<dbReference type="GO" id="GO:0004222">
    <property type="term" value="F:metalloendopeptidase activity"/>
    <property type="evidence" value="ECO:0007669"/>
    <property type="project" value="InterPro"/>
</dbReference>
<gene>
    <name evidence="18" type="ORF">BQ4739_LOCUS14702</name>
</gene>
<keyword evidence="10" id="KW-0862">Zinc</keyword>
<keyword evidence="8" id="KW-0547">Nucleotide-binding</keyword>
<dbReference type="GO" id="GO:0016020">
    <property type="term" value="C:membrane"/>
    <property type="evidence" value="ECO:0007669"/>
    <property type="project" value="UniProtKB-SubCell"/>
</dbReference>
<dbReference type="Gene3D" id="3.40.50.300">
    <property type="entry name" value="P-loop containing nucleotide triphosphate hydrolases"/>
    <property type="match status" value="1"/>
</dbReference>
<dbReference type="InterPro" id="IPR027417">
    <property type="entry name" value="P-loop_NTPase"/>
</dbReference>
<feature type="region of interest" description="Disordered" evidence="15">
    <location>
        <begin position="66"/>
        <end position="94"/>
    </location>
</feature>
<evidence type="ECO:0000256" key="12">
    <source>
        <dbReference type="ARBA" id="ARBA00023049"/>
    </source>
</evidence>
<keyword evidence="13" id="KW-0496">Mitochondrion</keyword>
<feature type="region of interest" description="Disordered" evidence="15">
    <location>
        <begin position="400"/>
        <end position="442"/>
    </location>
</feature>
<keyword evidence="11" id="KW-0067">ATP-binding</keyword>
<dbReference type="InterPro" id="IPR037219">
    <property type="entry name" value="Peptidase_M41-like"/>
</dbReference>
<evidence type="ECO:0000256" key="13">
    <source>
        <dbReference type="ARBA" id="ARBA00023128"/>
    </source>
</evidence>
<dbReference type="InterPro" id="IPR000642">
    <property type="entry name" value="Peptidase_M41"/>
</dbReference>
<dbReference type="FunFam" id="3.40.50.300:FF:000195">
    <property type="entry name" value="ATP-dependent zinc metalloprotease FTSH 11"/>
    <property type="match status" value="1"/>
</dbReference>
<dbReference type="AlphaFoldDB" id="A0A383WB49"/>
<dbReference type="GO" id="GO:0016887">
    <property type="term" value="F:ATP hydrolysis activity"/>
    <property type="evidence" value="ECO:0007669"/>
    <property type="project" value="InterPro"/>
</dbReference>
<evidence type="ECO:0000256" key="11">
    <source>
        <dbReference type="ARBA" id="ARBA00022840"/>
    </source>
</evidence>
<evidence type="ECO:0000256" key="10">
    <source>
        <dbReference type="ARBA" id="ARBA00022833"/>
    </source>
</evidence>
<dbReference type="GO" id="GO:0009507">
    <property type="term" value="C:chloroplast"/>
    <property type="evidence" value="ECO:0007669"/>
    <property type="project" value="TreeGrafter"/>
</dbReference>
<sequence length="947" mass="99555">MQGGRSATLLQAAAGSSTACCSSLTRGIARPGSGWPARQKPLQCHKQQLQQLVPLLSRSQLRRLPCRPCPSSANEQQGLGSSSSSSSDAAPGQAAEAAAAAAEVSQAAAASSQTAEAARLTVEAVQADPAATIDTINRLTRQEQAAADSSSSSPDTAQQQQQQQQQSQEQQQPFASMAAAAAAVWAAARQHWQSLLAMLAAAVAAMRGQLSKLPSWVAAQKLQRLREAADEAPKDAAKQAAYLAALNQAHPRDVLYRVESKSYASSPAVVVEYLKALVATERLNEFADVPASSGAAGGSGSGAAVGLGPLLAPGQDHRSLVALLRELQGMAEGQAAAGYEPGSSLRRPLHVVLQGPGLARLRKPAGPFSLLWSLASSLLLLLGLAFAWLVGSQALQRVGSGAGDSHAAGRSSVVSGTAGAGSSAGGVSSPAAGPGIEPKEYKREELPEKSIKSFADVKGCDESKAELQEVVEFLKDPAKFTRLGAKLPKGVLLTGPPGTGKTLLAKAVAGEAGVPFFYRAGSEFEELYVGVGSRRMRALFAAAKKKAPCIVFIDEIDAIGGNRKHWENHTRKTLNQLLVEMDGFEANEGVIVMAATNLPETLDPALKRPGRFDRQVAVPLPDVKGRAEILEYYLSDKPVAAGLDQSLLARQTSGFSGADLSNLINEAALLAAKRGADAISGDMIEYAYDKVLMGVERKSAVRSLESLRRTAYHESGHALVALAVPGASPVHKATIVPRGHALGMVTQVGREDEFSINRQQMLARILVSMGGTVAEELVFGRDQVSSGATDDLRQATNMAHAGCTPCSSLRVSSGATDDLRQATNMARHMVMQCGLNDELGPLYIEDEKLLSESTKQQIDTEVRGLLINARNQVKALLTEQLEQLHSVAAALLDHETLTAGQIKSVLAGEKLAPALLDFAQRNKQQQPKPEEGAEVAPGPEEAALDEQ</sequence>
<reference evidence="18 19" key="1">
    <citation type="submission" date="2016-10" db="EMBL/GenBank/DDBJ databases">
        <authorList>
            <person name="Cai Z."/>
        </authorList>
    </citation>
    <scope>NUCLEOTIDE SEQUENCE [LARGE SCALE GENOMIC DNA]</scope>
</reference>
<keyword evidence="19" id="KW-1185">Reference proteome</keyword>
<evidence type="ECO:0000256" key="16">
    <source>
        <dbReference type="SAM" id="Phobius"/>
    </source>
</evidence>
<keyword evidence="16" id="KW-0812">Transmembrane</keyword>
<dbReference type="FunFam" id="1.10.8.60:FF:000001">
    <property type="entry name" value="ATP-dependent zinc metalloprotease FtsH"/>
    <property type="match status" value="1"/>
</dbReference>
<dbReference type="InterPro" id="IPR041569">
    <property type="entry name" value="AAA_lid_3"/>
</dbReference>
<keyword evidence="14 16" id="KW-0472">Membrane</keyword>
<dbReference type="Proteomes" id="UP000256970">
    <property type="component" value="Unassembled WGS sequence"/>
</dbReference>
<dbReference type="GO" id="GO:0045037">
    <property type="term" value="P:protein import into chloroplast stroma"/>
    <property type="evidence" value="ECO:0007669"/>
    <property type="project" value="TreeGrafter"/>
</dbReference>
<dbReference type="GO" id="GO:0004176">
    <property type="term" value="F:ATP-dependent peptidase activity"/>
    <property type="evidence" value="ECO:0007669"/>
    <property type="project" value="InterPro"/>
</dbReference>
<dbReference type="Pfam" id="PF17862">
    <property type="entry name" value="AAA_lid_3"/>
    <property type="match status" value="1"/>
</dbReference>
<dbReference type="PROSITE" id="PS00674">
    <property type="entry name" value="AAA"/>
    <property type="match status" value="1"/>
</dbReference>
<dbReference type="InterPro" id="IPR005936">
    <property type="entry name" value="FtsH"/>
</dbReference>
<dbReference type="SUPFAM" id="SSF140990">
    <property type="entry name" value="FtsH protease domain-like"/>
    <property type="match status" value="2"/>
</dbReference>
<evidence type="ECO:0000256" key="1">
    <source>
        <dbReference type="ARBA" id="ARBA00001947"/>
    </source>
</evidence>
<feature type="compositionally biased region" description="Low complexity" evidence="15">
    <location>
        <begin position="142"/>
        <end position="173"/>
    </location>
</feature>
<feature type="domain" description="AAA+ ATPase" evidence="17">
    <location>
        <begin position="487"/>
        <end position="622"/>
    </location>
</feature>
<dbReference type="PANTHER" id="PTHR23076">
    <property type="entry name" value="METALLOPROTEASE M41 FTSH"/>
    <property type="match status" value="1"/>
</dbReference>
<dbReference type="Pfam" id="PF01434">
    <property type="entry name" value="Peptidase_M41"/>
    <property type="match status" value="2"/>
</dbReference>
<keyword evidence="12" id="KW-0482">Metalloprotease</keyword>
<dbReference type="HAMAP" id="MF_01458">
    <property type="entry name" value="FtsH"/>
    <property type="match status" value="1"/>
</dbReference>
<dbReference type="GO" id="GO:0005524">
    <property type="term" value="F:ATP binding"/>
    <property type="evidence" value="ECO:0007669"/>
    <property type="project" value="UniProtKB-KW"/>
</dbReference>
<evidence type="ECO:0000256" key="9">
    <source>
        <dbReference type="ARBA" id="ARBA00022801"/>
    </source>
</evidence>
<comment type="subcellular location">
    <subcellularLocation>
        <location evidence="3">Membrane</location>
    </subcellularLocation>
    <subcellularLocation>
        <location evidence="2">Mitochondrion</location>
    </subcellularLocation>
</comment>
<organism evidence="18 19">
    <name type="scientific">Tetradesmus obliquus</name>
    <name type="common">Green alga</name>
    <name type="synonym">Acutodesmus obliquus</name>
    <dbReference type="NCBI Taxonomy" id="3088"/>
    <lineage>
        <taxon>Eukaryota</taxon>
        <taxon>Viridiplantae</taxon>
        <taxon>Chlorophyta</taxon>
        <taxon>core chlorophytes</taxon>
        <taxon>Chlorophyceae</taxon>
        <taxon>CS clade</taxon>
        <taxon>Sphaeropleales</taxon>
        <taxon>Scenedesmaceae</taxon>
        <taxon>Tetradesmus</taxon>
    </lineage>
</organism>
<evidence type="ECO:0000313" key="19">
    <source>
        <dbReference type="Proteomes" id="UP000256970"/>
    </source>
</evidence>
<dbReference type="Pfam" id="PF00004">
    <property type="entry name" value="AAA"/>
    <property type="match status" value="1"/>
</dbReference>
<evidence type="ECO:0000313" key="18">
    <source>
        <dbReference type="EMBL" id="SZX74432.1"/>
    </source>
</evidence>
<feature type="region of interest" description="Disordered" evidence="15">
    <location>
        <begin position="141"/>
        <end position="173"/>
    </location>
</feature>
<feature type="transmembrane region" description="Helical" evidence="16">
    <location>
        <begin position="370"/>
        <end position="390"/>
    </location>
</feature>
<dbReference type="SUPFAM" id="SSF52540">
    <property type="entry name" value="P-loop containing nucleoside triphosphate hydrolases"/>
    <property type="match status" value="1"/>
</dbReference>
<comment type="similarity">
    <text evidence="5">In the N-terminal section; belongs to the AAA ATPase family.</text>
</comment>
<evidence type="ECO:0000259" key="17">
    <source>
        <dbReference type="SMART" id="SM00382"/>
    </source>
</evidence>
<dbReference type="InterPro" id="IPR003959">
    <property type="entry name" value="ATPase_AAA_core"/>
</dbReference>
<keyword evidence="6" id="KW-0645">Protease</keyword>
<dbReference type="PROSITE" id="PS51257">
    <property type="entry name" value="PROKAR_LIPOPROTEIN"/>
    <property type="match status" value="1"/>
</dbReference>
<keyword evidence="9" id="KW-0378">Hydrolase</keyword>
<evidence type="ECO:0000256" key="5">
    <source>
        <dbReference type="ARBA" id="ARBA00010550"/>
    </source>
</evidence>